<evidence type="ECO:0000256" key="1">
    <source>
        <dbReference type="ARBA" id="ARBA00008761"/>
    </source>
</evidence>
<dbReference type="Pfam" id="PF07282">
    <property type="entry name" value="Cas12f1-like_TNB"/>
    <property type="match status" value="1"/>
</dbReference>
<feature type="domain" description="Probable transposase IS891/IS1136/IS1341" evidence="9">
    <location>
        <begin position="162"/>
        <end position="277"/>
    </location>
</feature>
<evidence type="ECO:0000259" key="9">
    <source>
        <dbReference type="Pfam" id="PF01385"/>
    </source>
</evidence>
<keyword evidence="6" id="KW-0238">DNA-binding</keyword>
<comment type="similarity">
    <text evidence="1">In the C-terminal section; belongs to the transposase 35 family.</text>
</comment>
<dbReference type="Proteomes" id="UP001556653">
    <property type="component" value="Unassembled WGS sequence"/>
</dbReference>
<dbReference type="InterPro" id="IPR021027">
    <property type="entry name" value="Transposase_put_HTH"/>
</dbReference>
<accession>A0ABV3SDK3</accession>
<feature type="domain" description="Transposase putative helix-turn-helix" evidence="11">
    <location>
        <begin position="1"/>
        <end position="47"/>
    </location>
</feature>
<dbReference type="InterPro" id="IPR001959">
    <property type="entry name" value="Transposase"/>
</dbReference>
<evidence type="ECO:0000256" key="6">
    <source>
        <dbReference type="ARBA" id="ARBA00023125"/>
    </source>
</evidence>
<feature type="domain" description="Cas12f1-like TNB" evidence="10">
    <location>
        <begin position="304"/>
        <end position="370"/>
    </location>
</feature>
<name>A0ABV3SDK3_9GAMM</name>
<keyword evidence="5" id="KW-0862">Zinc</keyword>
<keyword evidence="4" id="KW-0479">Metal-binding</keyword>
<evidence type="ECO:0000256" key="4">
    <source>
        <dbReference type="ARBA" id="ARBA00022723"/>
    </source>
</evidence>
<evidence type="ECO:0000259" key="11">
    <source>
        <dbReference type="Pfam" id="PF12323"/>
    </source>
</evidence>
<keyword evidence="7" id="KW-0233">DNA recombination</keyword>
<evidence type="ECO:0000256" key="2">
    <source>
        <dbReference type="ARBA" id="ARBA00011044"/>
    </source>
</evidence>
<proteinExistence type="inferred from homology"/>
<dbReference type="Pfam" id="PF01385">
    <property type="entry name" value="OrfB_IS605"/>
    <property type="match status" value="1"/>
</dbReference>
<evidence type="ECO:0000259" key="10">
    <source>
        <dbReference type="Pfam" id="PF07282"/>
    </source>
</evidence>
<dbReference type="PANTHER" id="PTHR30405:SF25">
    <property type="entry name" value="RNA-GUIDED DNA ENDONUCLEASE INSQ-RELATED"/>
    <property type="match status" value="1"/>
</dbReference>
<comment type="caution">
    <text evidence="12">The sequence shown here is derived from an EMBL/GenBank/DDBJ whole genome shotgun (WGS) entry which is preliminary data.</text>
</comment>
<evidence type="ECO:0000313" key="13">
    <source>
        <dbReference type="Proteomes" id="UP001556653"/>
    </source>
</evidence>
<dbReference type="NCBIfam" id="NF040570">
    <property type="entry name" value="guided_TnpB"/>
    <property type="match status" value="1"/>
</dbReference>
<evidence type="ECO:0000313" key="12">
    <source>
        <dbReference type="EMBL" id="MEX0387390.1"/>
    </source>
</evidence>
<feature type="region of interest" description="Disordered" evidence="8">
    <location>
        <begin position="384"/>
        <end position="416"/>
    </location>
</feature>
<dbReference type="EMBL" id="JBAKFJ010000002">
    <property type="protein sequence ID" value="MEX0387390.1"/>
    <property type="molecule type" value="Genomic_DNA"/>
</dbReference>
<sequence length="416" mass="46448">MQCLQAFKYELRPNGEQQRRMRRFAGSCRFVFNRALALQKSRYEAGERKLSYAALCKELAVWKQARETAWLGQAPSQPLQQALKDLERAYGNFFAKRAAFPRFKRKGRHDAFRYPQGVKLDESNSRIFLPKLGWVRYRNSRKVMGAIKNVTVSACGGKWFVSIQTEREVETPRHPASGVVGVDMGVANLATLSTGEVIAPANALKKHQRQLARAQRAMNRKNKFSRNWTKAKARVQKIHIRIGNARRDHLHKLTTALSKNHAAVVVEDLQVRNMTRSTSGTVYQPGRNVRAKAGLNRAILDQGWHEFCRQLEYKQAWRGGMVVAVPPQYTSQQCSVCGHVEAANRPTQSRFECVACGHTAHADVNAARNILAAGHAVMACGGDVSPDRHRGDDPAAPMKQEPAEATGAGSMPAQAR</sequence>
<dbReference type="RefSeq" id="WP_367968074.1">
    <property type="nucleotide sequence ID" value="NZ_JBAKFJ010000002.1"/>
</dbReference>
<protein>
    <submittedName>
        <fullName evidence="12">Transposase</fullName>
    </submittedName>
</protein>
<keyword evidence="13" id="KW-1185">Reference proteome</keyword>
<gene>
    <name evidence="12" type="ORF">V6X64_10370</name>
</gene>
<dbReference type="PANTHER" id="PTHR30405">
    <property type="entry name" value="TRANSPOSASE"/>
    <property type="match status" value="1"/>
</dbReference>
<reference evidence="12 13" key="1">
    <citation type="submission" date="2024-02" db="EMBL/GenBank/DDBJ databases">
        <title>New especies of Spiribacter isolated from saline water.</title>
        <authorList>
            <person name="Leon M.J."/>
            <person name="De La Haba R."/>
            <person name="Sanchez-Porro C."/>
            <person name="Ventosa A."/>
        </authorList>
    </citation>
    <scope>NUCLEOTIDE SEQUENCE [LARGE SCALE GENOMIC DNA]</scope>
    <source>
        <strain evidence="13">ag22IC4-227</strain>
    </source>
</reference>
<dbReference type="InterPro" id="IPR051399">
    <property type="entry name" value="RNA-guided_DNA_endo/Transpos"/>
</dbReference>
<organism evidence="12 13">
    <name type="scientific">Spiribacter onubensis</name>
    <dbReference type="NCBI Taxonomy" id="3122420"/>
    <lineage>
        <taxon>Bacteria</taxon>
        <taxon>Pseudomonadati</taxon>
        <taxon>Pseudomonadota</taxon>
        <taxon>Gammaproteobacteria</taxon>
        <taxon>Chromatiales</taxon>
        <taxon>Ectothiorhodospiraceae</taxon>
        <taxon>Spiribacter</taxon>
    </lineage>
</organism>
<evidence type="ECO:0000256" key="3">
    <source>
        <dbReference type="ARBA" id="ARBA00022578"/>
    </source>
</evidence>
<dbReference type="InterPro" id="IPR010095">
    <property type="entry name" value="Cas12f1-like_TNB"/>
</dbReference>
<evidence type="ECO:0000256" key="7">
    <source>
        <dbReference type="ARBA" id="ARBA00023172"/>
    </source>
</evidence>
<dbReference type="Pfam" id="PF12323">
    <property type="entry name" value="HTH_OrfB_IS605"/>
    <property type="match status" value="1"/>
</dbReference>
<dbReference type="NCBIfam" id="TIGR01766">
    <property type="entry name" value="IS200/IS605 family accessory protein TnpB-like domain"/>
    <property type="match status" value="1"/>
</dbReference>
<comment type="similarity">
    <text evidence="2">In the N-terminal section; belongs to the transposase 2 family.</text>
</comment>
<keyword evidence="3" id="KW-0815">Transposition</keyword>
<evidence type="ECO:0000256" key="8">
    <source>
        <dbReference type="SAM" id="MobiDB-lite"/>
    </source>
</evidence>
<evidence type="ECO:0000256" key="5">
    <source>
        <dbReference type="ARBA" id="ARBA00022833"/>
    </source>
</evidence>